<dbReference type="AlphaFoldDB" id="A0A1M6PWF8"/>
<keyword evidence="2" id="KW-1185">Reference proteome</keyword>
<protein>
    <submittedName>
        <fullName evidence="1">Uncharacterized protein</fullName>
    </submittedName>
</protein>
<evidence type="ECO:0000313" key="1">
    <source>
        <dbReference type="EMBL" id="SHK12334.1"/>
    </source>
</evidence>
<reference evidence="2" key="1">
    <citation type="submission" date="2016-11" db="EMBL/GenBank/DDBJ databases">
        <authorList>
            <person name="Varghese N."/>
            <person name="Submissions S."/>
        </authorList>
    </citation>
    <scope>NUCLEOTIDE SEQUENCE [LARGE SCALE GENOMIC DNA]</scope>
    <source>
        <strain evidence="2">CGMCC 1.10835</strain>
    </source>
</reference>
<dbReference type="EMBL" id="FRAQ01000001">
    <property type="protein sequence ID" value="SHK12334.1"/>
    <property type="molecule type" value="Genomic_DNA"/>
</dbReference>
<evidence type="ECO:0000313" key="2">
    <source>
        <dbReference type="Proteomes" id="UP000184497"/>
    </source>
</evidence>
<sequence length="34" mass="3970">MKFNVIRLCRATVLPTLFNETDKSETQGERQSEQ</sequence>
<gene>
    <name evidence="1" type="ORF">SAMN05216369_0547</name>
</gene>
<organism evidence="1 2">
    <name type="scientific">Marinobacter antarcticus</name>
    <dbReference type="NCBI Taxonomy" id="564117"/>
    <lineage>
        <taxon>Bacteria</taxon>
        <taxon>Pseudomonadati</taxon>
        <taxon>Pseudomonadota</taxon>
        <taxon>Gammaproteobacteria</taxon>
        <taxon>Pseudomonadales</taxon>
        <taxon>Marinobacteraceae</taxon>
        <taxon>Marinobacter</taxon>
    </lineage>
</organism>
<accession>A0A1M6PWF8</accession>
<dbReference type="STRING" id="564117.SAMN05216369_0547"/>
<name>A0A1M6PWF8_9GAMM</name>
<dbReference type="Proteomes" id="UP000184497">
    <property type="component" value="Unassembled WGS sequence"/>
</dbReference>
<proteinExistence type="predicted"/>